<evidence type="ECO:0000256" key="4">
    <source>
        <dbReference type="ARBA" id="ARBA00022801"/>
    </source>
</evidence>
<keyword evidence="2" id="KW-0680">Restriction system</keyword>
<dbReference type="Proteomes" id="UP001499988">
    <property type="component" value="Unassembled WGS sequence"/>
</dbReference>
<comment type="caution">
    <text evidence="7">The sequence shown here is derived from an EMBL/GenBank/DDBJ whole genome shotgun (WGS) entry which is preliminary data.</text>
</comment>
<evidence type="ECO:0000256" key="1">
    <source>
        <dbReference type="ARBA" id="ARBA00022722"/>
    </source>
</evidence>
<keyword evidence="4" id="KW-0378">Hydrolase</keyword>
<dbReference type="RefSeq" id="WP_345335362.1">
    <property type="nucleotide sequence ID" value="NZ_BAABJZ010000071.1"/>
</dbReference>
<comment type="catalytic activity">
    <reaction evidence="5">
        <text>Endonucleolytic cleavage of DNA to give specific double-stranded fragments with terminal 5'-phosphates.</text>
        <dbReference type="EC" id="3.1.21.4"/>
    </reaction>
</comment>
<evidence type="ECO:0000256" key="6">
    <source>
        <dbReference type="ARBA" id="ARBA00093790"/>
    </source>
</evidence>
<accession>A0ABP9EX87</accession>
<evidence type="ECO:0000256" key="2">
    <source>
        <dbReference type="ARBA" id="ARBA00022747"/>
    </source>
</evidence>
<evidence type="ECO:0000256" key="5">
    <source>
        <dbReference type="ARBA" id="ARBA00093760"/>
    </source>
</evidence>
<keyword evidence="1" id="KW-0540">Nuclease</keyword>
<name>A0ABP9EX87_9GAMM</name>
<proteinExistence type="predicted"/>
<sequence>MKAVTRQKIKEIVHSCVERAANRTARNLEGSGGKKPFHEALFSTEALKFSAFERSFSTSFGQGPIEEISLLIAKDNGFEAIRQHEEELCVFKGSVDEIEQICSSLRDGNSQPNWNREKKRICSFNKGDVVSRRLISDLYLTKLGVKYYVSIKTVKPNLDQTEKAKRDMLLCLASSPENKPVFALYYNPYGEEKIDYAHSVPNKLFDMSKDECVLIGKEYWDFLGGKGTYSVLLALFDEVGKEAKLIVDRM</sequence>
<keyword evidence="8" id="KW-1185">Reference proteome</keyword>
<reference evidence="8" key="1">
    <citation type="journal article" date="2019" name="Int. J. Syst. Evol. Microbiol.">
        <title>The Global Catalogue of Microorganisms (GCM) 10K type strain sequencing project: providing services to taxonomists for standard genome sequencing and annotation.</title>
        <authorList>
            <consortium name="The Broad Institute Genomics Platform"/>
            <consortium name="The Broad Institute Genome Sequencing Center for Infectious Disease"/>
            <person name="Wu L."/>
            <person name="Ma J."/>
        </authorList>
    </citation>
    <scope>NUCLEOTIDE SEQUENCE [LARGE SCALE GENOMIC DNA]</scope>
    <source>
        <strain evidence="8">JCM 18401</strain>
    </source>
</reference>
<dbReference type="EMBL" id="BAABJZ010000071">
    <property type="protein sequence ID" value="GAA4887581.1"/>
    <property type="molecule type" value="Genomic_DNA"/>
</dbReference>
<keyword evidence="3 7" id="KW-0255">Endonuclease</keyword>
<gene>
    <name evidence="7" type="ORF">GCM10023333_21260</name>
</gene>
<evidence type="ECO:0000313" key="8">
    <source>
        <dbReference type="Proteomes" id="UP001499988"/>
    </source>
</evidence>
<dbReference type="GO" id="GO:0004519">
    <property type="term" value="F:endonuclease activity"/>
    <property type="evidence" value="ECO:0007669"/>
    <property type="project" value="UniProtKB-KW"/>
</dbReference>
<evidence type="ECO:0000313" key="7">
    <source>
        <dbReference type="EMBL" id="GAA4887581.1"/>
    </source>
</evidence>
<evidence type="ECO:0000256" key="3">
    <source>
        <dbReference type="ARBA" id="ARBA00022759"/>
    </source>
</evidence>
<dbReference type="Pfam" id="PF09520">
    <property type="entry name" value="RE_TdeIII"/>
    <property type="match status" value="1"/>
</dbReference>
<organism evidence="7 8">
    <name type="scientific">Ferrimonas pelagia</name>
    <dbReference type="NCBI Taxonomy" id="1177826"/>
    <lineage>
        <taxon>Bacteria</taxon>
        <taxon>Pseudomonadati</taxon>
        <taxon>Pseudomonadota</taxon>
        <taxon>Gammaproteobacteria</taxon>
        <taxon>Alteromonadales</taxon>
        <taxon>Ferrimonadaceae</taxon>
        <taxon>Ferrimonas</taxon>
    </lineage>
</organism>
<protein>
    <recommendedName>
        <fullName evidence="6">type II site-specific deoxyribonuclease</fullName>
        <ecNumber evidence="6">3.1.21.4</ecNumber>
    </recommendedName>
</protein>
<dbReference type="EC" id="3.1.21.4" evidence="6"/>
<dbReference type="InterPro" id="IPR019045">
    <property type="entry name" value="Restrct_endonuc_II_HinfI"/>
</dbReference>